<dbReference type="VEuPathDB" id="FungiDB:SAPIO_CDS9676"/>
<gene>
    <name evidence="1" type="ORF">SAPIO_CDS9676</name>
</gene>
<reference evidence="1 2" key="1">
    <citation type="journal article" date="2014" name="Genome Announc.">
        <title>Draft genome sequence of the pathogenic fungus Scedosporium apiospermum.</title>
        <authorList>
            <person name="Vandeputte P."/>
            <person name="Ghamrawi S."/>
            <person name="Rechenmann M."/>
            <person name="Iltis A."/>
            <person name="Giraud S."/>
            <person name="Fleury M."/>
            <person name="Thornton C."/>
            <person name="Delhaes L."/>
            <person name="Meyer W."/>
            <person name="Papon N."/>
            <person name="Bouchara J.P."/>
        </authorList>
    </citation>
    <scope>NUCLEOTIDE SEQUENCE [LARGE SCALE GENOMIC DNA]</scope>
    <source>
        <strain evidence="1 2">IHEM 14462</strain>
    </source>
</reference>
<dbReference type="AlphaFoldDB" id="A0A084FXA8"/>
<evidence type="ECO:0000313" key="2">
    <source>
        <dbReference type="Proteomes" id="UP000028545"/>
    </source>
</evidence>
<keyword evidence="2" id="KW-1185">Reference proteome</keyword>
<organism evidence="1 2">
    <name type="scientific">Pseudallescheria apiosperma</name>
    <name type="common">Scedosporium apiospermum</name>
    <dbReference type="NCBI Taxonomy" id="563466"/>
    <lineage>
        <taxon>Eukaryota</taxon>
        <taxon>Fungi</taxon>
        <taxon>Dikarya</taxon>
        <taxon>Ascomycota</taxon>
        <taxon>Pezizomycotina</taxon>
        <taxon>Sordariomycetes</taxon>
        <taxon>Hypocreomycetidae</taxon>
        <taxon>Microascales</taxon>
        <taxon>Microascaceae</taxon>
        <taxon>Scedosporium</taxon>
    </lineage>
</organism>
<dbReference type="EMBL" id="JOWA01000143">
    <property type="protein sequence ID" value="KEZ39720.1"/>
    <property type="molecule type" value="Genomic_DNA"/>
</dbReference>
<protein>
    <recommendedName>
        <fullName evidence="3">Protein kinase domain-containing protein</fullName>
    </recommendedName>
</protein>
<evidence type="ECO:0000313" key="1">
    <source>
        <dbReference type="EMBL" id="KEZ39720.1"/>
    </source>
</evidence>
<dbReference type="InterPro" id="IPR011009">
    <property type="entry name" value="Kinase-like_dom_sf"/>
</dbReference>
<dbReference type="RefSeq" id="XP_016639519.1">
    <property type="nucleotide sequence ID" value="XM_016791009.1"/>
</dbReference>
<dbReference type="SUPFAM" id="SSF56112">
    <property type="entry name" value="Protein kinase-like (PK-like)"/>
    <property type="match status" value="1"/>
</dbReference>
<accession>A0A084FXA8</accession>
<dbReference type="KEGG" id="sapo:SAPIO_CDS9676"/>
<proteinExistence type="predicted"/>
<dbReference type="GeneID" id="27728748"/>
<dbReference type="OrthoDB" id="4062651at2759"/>
<name>A0A084FXA8_PSEDA</name>
<dbReference type="Proteomes" id="UP000028545">
    <property type="component" value="Unassembled WGS sequence"/>
</dbReference>
<comment type="caution">
    <text evidence="1">The sequence shown here is derived from an EMBL/GenBank/DDBJ whole genome shotgun (WGS) entry which is preliminary data.</text>
</comment>
<sequence length="400" mass="46022">MGSHYFDHCLPEQRFTMSGCIPYLSGVLWYVEDWDQRRLILVYSPVEKYDDDFIFSALAKFVDDLPADALRVSISDDGTFLSSKSDITEDFAFVPFYPSLADFPTGTATVSRGDLTEVDRLGLMVDLTTYQPRPGVTKKVVFKYFVNVANRASIWHETNCVMRIPKHPNIVPFDALVVDVVEGDDKVVGFVTQYVPGGTLDENDDRVFKLKYLKQLIQTDSIQVFDFNSAAKLGWGGDEANDFVFGYDEACNDVKFVVFTLYEIITREFSFRREFYPNELDMTKVLMKREWEKHPDVKLDSPVTEYRLILEEWVNRRKTVDERINHFTKASEPLDWPPVPGFPSHDIAGRPLDCACQLRFLLVKEGRDFLKWQRPPTRDLPLPEGRRLLATGEIVSDDDS</sequence>
<dbReference type="OMA" id="TSIPHWE"/>
<evidence type="ECO:0008006" key="3">
    <source>
        <dbReference type="Google" id="ProtNLM"/>
    </source>
</evidence>
<dbReference type="HOGENOM" id="CLU_037663_0_0_1"/>